<accession>A0AAV2CXQ6</accession>
<evidence type="ECO:0000256" key="1">
    <source>
        <dbReference type="SAM" id="MobiDB-lite"/>
    </source>
</evidence>
<protein>
    <submittedName>
        <fullName evidence="2">Uncharacterized protein</fullName>
    </submittedName>
</protein>
<feature type="region of interest" description="Disordered" evidence="1">
    <location>
        <begin position="38"/>
        <end position="66"/>
    </location>
</feature>
<keyword evidence="3" id="KW-1185">Reference proteome</keyword>
<feature type="compositionally biased region" description="Gly residues" evidence="1">
    <location>
        <begin position="48"/>
        <end position="65"/>
    </location>
</feature>
<dbReference type="Proteomes" id="UP001497516">
    <property type="component" value="Chromosome 10"/>
</dbReference>
<sequence>MAGLKPEIVAAVRVFESDSLKSAFHLAGHKEEELASWRSTMGRYQRPSGGGSGSGTGEGGGGSTVGAGVSVIAATTAGVTLVAKGESRQPPKGFFRLSPA</sequence>
<gene>
    <name evidence="2" type="ORF">LTRI10_LOCUS8690</name>
</gene>
<evidence type="ECO:0000313" key="2">
    <source>
        <dbReference type="EMBL" id="CAL1361312.1"/>
    </source>
</evidence>
<dbReference type="EMBL" id="OZ034814">
    <property type="protein sequence ID" value="CAL1361312.1"/>
    <property type="molecule type" value="Genomic_DNA"/>
</dbReference>
<reference evidence="2 3" key="1">
    <citation type="submission" date="2024-04" db="EMBL/GenBank/DDBJ databases">
        <authorList>
            <person name="Fracassetti M."/>
        </authorList>
    </citation>
    <scope>NUCLEOTIDE SEQUENCE [LARGE SCALE GENOMIC DNA]</scope>
</reference>
<dbReference type="AlphaFoldDB" id="A0AAV2CXQ6"/>
<evidence type="ECO:0000313" key="3">
    <source>
        <dbReference type="Proteomes" id="UP001497516"/>
    </source>
</evidence>
<proteinExistence type="predicted"/>
<organism evidence="2 3">
    <name type="scientific">Linum trigynum</name>
    <dbReference type="NCBI Taxonomy" id="586398"/>
    <lineage>
        <taxon>Eukaryota</taxon>
        <taxon>Viridiplantae</taxon>
        <taxon>Streptophyta</taxon>
        <taxon>Embryophyta</taxon>
        <taxon>Tracheophyta</taxon>
        <taxon>Spermatophyta</taxon>
        <taxon>Magnoliopsida</taxon>
        <taxon>eudicotyledons</taxon>
        <taxon>Gunneridae</taxon>
        <taxon>Pentapetalae</taxon>
        <taxon>rosids</taxon>
        <taxon>fabids</taxon>
        <taxon>Malpighiales</taxon>
        <taxon>Linaceae</taxon>
        <taxon>Linum</taxon>
    </lineage>
</organism>
<name>A0AAV2CXQ6_9ROSI</name>